<reference evidence="3" key="1">
    <citation type="submission" date="2016-04" db="UniProtKB">
        <authorList>
            <consortium name="WormBaseParasite"/>
        </authorList>
    </citation>
    <scope>IDENTIFICATION</scope>
</reference>
<keyword evidence="1" id="KW-0472">Membrane</keyword>
<protein>
    <submittedName>
        <fullName evidence="3">Ig-like domain-containing protein</fullName>
    </submittedName>
</protein>
<organism evidence="2 3">
    <name type="scientific">Syphacia muris</name>
    <dbReference type="NCBI Taxonomy" id="451379"/>
    <lineage>
        <taxon>Eukaryota</taxon>
        <taxon>Metazoa</taxon>
        <taxon>Ecdysozoa</taxon>
        <taxon>Nematoda</taxon>
        <taxon>Chromadorea</taxon>
        <taxon>Rhabditida</taxon>
        <taxon>Spirurina</taxon>
        <taxon>Oxyuridomorpha</taxon>
        <taxon>Oxyuroidea</taxon>
        <taxon>Oxyuridae</taxon>
        <taxon>Syphacia</taxon>
    </lineage>
</organism>
<name>A0A0N5ANF1_9BILA</name>
<keyword evidence="1" id="KW-0812">Transmembrane</keyword>
<keyword evidence="2" id="KW-1185">Reference proteome</keyword>
<evidence type="ECO:0000256" key="1">
    <source>
        <dbReference type="SAM" id="Phobius"/>
    </source>
</evidence>
<dbReference type="Proteomes" id="UP000046393">
    <property type="component" value="Unplaced"/>
</dbReference>
<dbReference type="WBParaSite" id="SMUV_0000613501-mRNA-1">
    <property type="protein sequence ID" value="SMUV_0000613501-mRNA-1"/>
    <property type="gene ID" value="SMUV_0000613501"/>
</dbReference>
<keyword evidence="1" id="KW-1133">Transmembrane helix</keyword>
<evidence type="ECO:0000313" key="2">
    <source>
        <dbReference type="Proteomes" id="UP000046393"/>
    </source>
</evidence>
<evidence type="ECO:0000313" key="3">
    <source>
        <dbReference type="WBParaSite" id="SMUV_0000613501-mRNA-1"/>
    </source>
</evidence>
<accession>A0A0N5ANF1</accession>
<feature type="transmembrane region" description="Helical" evidence="1">
    <location>
        <begin position="83"/>
        <end position="106"/>
    </location>
</feature>
<dbReference type="AlphaFoldDB" id="A0A0N5ANF1"/>
<proteinExistence type="predicted"/>
<sequence length="299" mass="34176">MYECLRLYLAPQTLAVWRSRGVGVSTQDSESCDGSSFSTEDFESCDGSSNLPETWHVKFDGTELDENVSRISIKPRCSQFKSILIRVVLAVLFLGFGVGAVVYSVVNSEKGENGSIIPFNLLKSQHCDTEGSYINEYTNRNCEDGGRCTNTTLVTEQPIKWKQNNEAKEIELIYSRGKQYVRISNVTVIRDKENNTCICNTEQNYDTFIRRLCVDLLQRNTSERSVKIDGDEFYRYYGFGSCEIYNFTQVSVEAFLRTSDDTLYSWEIRFQNATSTFRQKYLFPEMKNGSASLDLEKSC</sequence>